<proteinExistence type="predicted"/>
<dbReference type="Proteomes" id="UP000325113">
    <property type="component" value="Unassembled WGS sequence"/>
</dbReference>
<accession>A0A5A8DMZ6</accession>
<feature type="coiled-coil region" evidence="1">
    <location>
        <begin position="10"/>
        <end position="44"/>
    </location>
</feature>
<feature type="compositionally biased region" description="Low complexity" evidence="2">
    <location>
        <begin position="263"/>
        <end position="306"/>
    </location>
</feature>
<protein>
    <submittedName>
        <fullName evidence="3">Uncharacterized protein</fullName>
    </submittedName>
</protein>
<feature type="region of interest" description="Disordered" evidence="2">
    <location>
        <begin position="213"/>
        <end position="234"/>
    </location>
</feature>
<evidence type="ECO:0000256" key="2">
    <source>
        <dbReference type="SAM" id="MobiDB-lite"/>
    </source>
</evidence>
<evidence type="ECO:0000256" key="1">
    <source>
        <dbReference type="SAM" id="Coils"/>
    </source>
</evidence>
<feature type="region of interest" description="Disordered" evidence="2">
    <location>
        <begin position="248"/>
        <end position="475"/>
    </location>
</feature>
<organism evidence="3 4">
    <name type="scientific">Cafeteria roenbergensis</name>
    <name type="common">Marine flagellate</name>
    <dbReference type="NCBI Taxonomy" id="33653"/>
    <lineage>
        <taxon>Eukaryota</taxon>
        <taxon>Sar</taxon>
        <taxon>Stramenopiles</taxon>
        <taxon>Bigyra</taxon>
        <taxon>Opalozoa</taxon>
        <taxon>Bicosoecida</taxon>
        <taxon>Cafeteriaceae</taxon>
        <taxon>Cafeteria</taxon>
    </lineage>
</organism>
<reference evidence="3 4" key="1">
    <citation type="submission" date="2019-07" db="EMBL/GenBank/DDBJ databases">
        <title>Genomes of Cafeteria roenbergensis.</title>
        <authorList>
            <person name="Fischer M.G."/>
            <person name="Hackl T."/>
            <person name="Roman M."/>
        </authorList>
    </citation>
    <scope>NUCLEOTIDE SEQUENCE [LARGE SCALE GENOMIC DNA]</scope>
    <source>
        <strain evidence="3 4">Cflag</strain>
    </source>
</reference>
<dbReference type="AlphaFoldDB" id="A0A5A8DMZ6"/>
<name>A0A5A8DMZ6_CAFRO</name>
<evidence type="ECO:0000313" key="4">
    <source>
        <dbReference type="Proteomes" id="UP000325113"/>
    </source>
</evidence>
<dbReference type="EMBL" id="VLTM01000007">
    <property type="protein sequence ID" value="KAA0166782.1"/>
    <property type="molecule type" value="Genomic_DNA"/>
</dbReference>
<keyword evidence="1" id="KW-0175">Coiled coil</keyword>
<gene>
    <name evidence="3" type="ORF">FNF31_01157</name>
</gene>
<feature type="coiled-coil region" evidence="1">
    <location>
        <begin position="78"/>
        <end position="119"/>
    </location>
</feature>
<comment type="caution">
    <text evidence="3">The sequence shown here is derived from an EMBL/GenBank/DDBJ whole genome shotgun (WGS) entry which is preliminary data.</text>
</comment>
<sequence length="475" mass="49080">MLGLSLEKRVASLQRHRDEVTARMERAREALGETEEEMGRAMKVRDTVELLRASEEACRAGRLRATKKRMADVGSKRIRAETLKVDRAKQRLREQREALQTTQRELAAAEDLIEAEVERGAEAATRLGEARVGLEAAEAKGCKVELPAGGAEGWSEEDAERGSAAVVAVSIAEAAAELQEGGQSAQEAAEEAVADAFRVAGVLSAEAASGAAWSADSPAGGRAGGGAAGQPSASPRALIRVGSGLVDAAQPAPGAEGSRNHSRTASRSSSVSGAARRPGSQPGSVPSSVPGSGASTPTASRRAASRQVWSQLLDGEPAPDAISELARGWPGTPPRGAEGRARNGDSEPPPDPLSRRVQQSFRMRRAKAPAADSPATQAVSGALRDSNGGPEARLPGTEGTSTDGAAGWIDRAMAARVHAKARARSRGSGAGSRAASNRERATARGGGSEEQPASALGARSQSFRQRRSMQPGGRA</sequence>
<evidence type="ECO:0000313" key="3">
    <source>
        <dbReference type="EMBL" id="KAA0166782.1"/>
    </source>
</evidence>